<dbReference type="RefSeq" id="WP_107307541.1">
    <property type="nucleotide sequence ID" value="NZ_JBIHSF010000004.1"/>
</dbReference>
<protein>
    <submittedName>
        <fullName evidence="1">Phage tail protein</fullName>
    </submittedName>
</protein>
<keyword evidence="2" id="KW-1185">Reference proteome</keyword>
<accession>A0ABW7ID29</accession>
<sequence>MHRFNWVPVAGFSRRCEPKIKLVKFGDGYQQRSPAGINNKLRTYSASFKYSSDVIWEIDHFLFHRGGVESFLFIPFGEFEERVVVCKSWNATEIGSKGELVAQFEQVVY</sequence>
<reference evidence="1 2" key="1">
    <citation type="submission" date="2024-10" db="EMBL/GenBank/DDBJ databases">
        <authorList>
            <person name="Yibar A."/>
            <person name="Saticioglu I.B."/>
            <person name="Duman M."/>
            <person name="Ajmi N."/>
            <person name="Gurler F."/>
            <person name="Ay H."/>
            <person name="Onuk E."/>
            <person name="Guler S."/>
            <person name="Romalde J.L."/>
        </authorList>
    </citation>
    <scope>NUCLEOTIDE SEQUENCE [LARGE SCALE GENOMIC DNA]</scope>
    <source>
        <strain evidence="1 2">1-TCBS-B</strain>
    </source>
</reference>
<organism evidence="1 2">
    <name type="scientific">Vibrio barjaei</name>
    <dbReference type="NCBI Taxonomy" id="1676683"/>
    <lineage>
        <taxon>Bacteria</taxon>
        <taxon>Pseudomonadati</taxon>
        <taxon>Pseudomonadota</taxon>
        <taxon>Gammaproteobacteria</taxon>
        <taxon>Vibrionales</taxon>
        <taxon>Vibrionaceae</taxon>
        <taxon>Vibrio</taxon>
    </lineage>
</organism>
<dbReference type="Proteomes" id="UP001607125">
    <property type="component" value="Unassembled WGS sequence"/>
</dbReference>
<evidence type="ECO:0000313" key="2">
    <source>
        <dbReference type="Proteomes" id="UP001607125"/>
    </source>
</evidence>
<comment type="caution">
    <text evidence="1">The sequence shown here is derived from an EMBL/GenBank/DDBJ whole genome shotgun (WGS) entry which is preliminary data.</text>
</comment>
<name>A0ABW7ID29_9VIBR</name>
<dbReference type="Pfam" id="PF05939">
    <property type="entry name" value="Phage_min_tail"/>
    <property type="match status" value="1"/>
</dbReference>
<dbReference type="EMBL" id="JBIHSF010000004">
    <property type="protein sequence ID" value="MFH0259497.1"/>
    <property type="molecule type" value="Genomic_DNA"/>
</dbReference>
<proteinExistence type="predicted"/>
<gene>
    <name evidence="1" type="ORF">ACGRH2_03435</name>
</gene>
<dbReference type="InterPro" id="IPR010265">
    <property type="entry name" value="Phage_lambda_TipM"/>
</dbReference>
<evidence type="ECO:0000313" key="1">
    <source>
        <dbReference type="EMBL" id="MFH0259497.1"/>
    </source>
</evidence>